<keyword evidence="1" id="KW-0472">Membrane</keyword>
<accession>A0AAU7XBL0</accession>
<dbReference type="CDD" id="cd01949">
    <property type="entry name" value="GGDEF"/>
    <property type="match status" value="1"/>
</dbReference>
<dbReference type="SUPFAM" id="SSF141868">
    <property type="entry name" value="EAL domain-like"/>
    <property type="match status" value="1"/>
</dbReference>
<keyword evidence="4" id="KW-0548">Nucleotidyltransferase</keyword>
<dbReference type="GO" id="GO:0071111">
    <property type="term" value="F:cyclic-guanylate-specific phosphodiesterase activity"/>
    <property type="evidence" value="ECO:0007669"/>
    <property type="project" value="UniProtKB-EC"/>
</dbReference>
<name>A0AAU7XBL0_9HYPH</name>
<dbReference type="RefSeq" id="WP_407050572.1">
    <property type="nucleotide sequence ID" value="NZ_CP158568.1"/>
</dbReference>
<dbReference type="InterPro" id="IPR000160">
    <property type="entry name" value="GGDEF_dom"/>
</dbReference>
<dbReference type="PANTHER" id="PTHR33121">
    <property type="entry name" value="CYCLIC DI-GMP PHOSPHODIESTERASE PDEF"/>
    <property type="match status" value="1"/>
</dbReference>
<evidence type="ECO:0000259" key="2">
    <source>
        <dbReference type="PROSITE" id="PS50883"/>
    </source>
</evidence>
<protein>
    <submittedName>
        <fullName evidence="4">Bifunctional diguanylate cyclase/phosphodiesterase</fullName>
        <ecNumber evidence="4">2.7.7.65</ecNumber>
        <ecNumber evidence="4">3.1.4.52</ecNumber>
    </submittedName>
</protein>
<evidence type="ECO:0000313" key="4">
    <source>
        <dbReference type="EMBL" id="XBY45479.1"/>
    </source>
</evidence>
<dbReference type="InterPro" id="IPR001633">
    <property type="entry name" value="EAL_dom"/>
</dbReference>
<feature type="transmembrane region" description="Helical" evidence="1">
    <location>
        <begin position="91"/>
        <end position="108"/>
    </location>
</feature>
<keyword evidence="4" id="KW-0378">Hydrolase</keyword>
<dbReference type="KEGG" id="mflg:ABS361_04120"/>
<dbReference type="EC" id="2.7.7.65" evidence="4"/>
<dbReference type="Pfam" id="PF00990">
    <property type="entry name" value="GGDEF"/>
    <property type="match status" value="1"/>
</dbReference>
<proteinExistence type="predicted"/>
<dbReference type="InterPro" id="IPR029787">
    <property type="entry name" value="Nucleotide_cyclase"/>
</dbReference>
<dbReference type="EC" id="3.1.4.52" evidence="4"/>
<reference evidence="4" key="1">
    <citation type="submission" date="2024-06" db="EMBL/GenBank/DDBJ databases">
        <title>Methylostella associata gen. nov., sp. nov., a novel Ancalomicrobiaceae-affiliated facultatively methylotrophic bacteria that feed on methanotrophs of the genus Methylococcus.</title>
        <authorList>
            <person name="Saltykova V."/>
            <person name="Danilova O.V."/>
            <person name="Oshkin I.Y."/>
            <person name="Belova S.E."/>
            <person name="Pimenov N.V."/>
            <person name="Dedysh S.N."/>
        </authorList>
    </citation>
    <scope>NUCLEOTIDE SEQUENCE</scope>
    <source>
        <strain evidence="4">S20</strain>
    </source>
</reference>
<dbReference type="EMBL" id="CP158568">
    <property type="protein sequence ID" value="XBY45479.1"/>
    <property type="molecule type" value="Genomic_DNA"/>
</dbReference>
<feature type="transmembrane region" description="Helical" evidence="1">
    <location>
        <begin position="120"/>
        <end position="144"/>
    </location>
</feature>
<dbReference type="InterPro" id="IPR043128">
    <property type="entry name" value="Rev_trsase/Diguanyl_cyclase"/>
</dbReference>
<dbReference type="NCBIfam" id="TIGR00254">
    <property type="entry name" value="GGDEF"/>
    <property type="match status" value="1"/>
</dbReference>
<sequence length="672" mass="71836">MTAAYLNGAIVLDQLRAVRKTVAISLPVNMALGLAALLVAWNSGRGGDGAVWFGVSAIVNGLRLLLCRFPIREAGEALPRTSFALGTEQHLRAHWVLALASGLVWAAVPLLCDGYTSPQTLFYLTVVCGITAGAVTHGFAYAIIPLCFITPPLLSVVGCLVWAGGFDRYCLAATVLLYLTALARASRVGDALVRNESQLKHEATALSRSLELANDRVLRFADVMQQRSIHDDLTGLLNRRGFTEAVEAHAPGRSDVCLMLLDLDGFKTVNDAFGHKAGDRVLAEVARRLRDALPAGAVAARIGGDEFAVFFALDGAAPDDAASDGGLDGTTQDPATLATHLIAAITIPFGKFDAGRIGVGIGLYTGRHADMDDMLASADAALYAAKASGRNRFRQFDETLRRDVQMKRDIERDLAVALADGALEVWYQPILADGGRRPDTLEALLRWWHPRHGWVSPEAIVSEAATAGLSEQLMTFILGQVAGMIRRLDAMGLGSVMVAMNVSPREMAQIPVDDLILGTLARMEVAPTRLEIEITEEIAVDPRAVQGKLAVLAQAGVRIAIDDFGTGYSSLGSLQQLRAGRVKIDRSFVSGIAESASCRSLVDAVLRVSQSFGFEVVAEGVETAEDVETLRRLGCSIMQGYYFARPMPAIAATDWLDELAAAGDGRSGRRGV</sequence>
<dbReference type="GO" id="GO:0052621">
    <property type="term" value="F:diguanylate cyclase activity"/>
    <property type="evidence" value="ECO:0007669"/>
    <property type="project" value="UniProtKB-EC"/>
</dbReference>
<dbReference type="SUPFAM" id="SSF55073">
    <property type="entry name" value="Nucleotide cyclase"/>
    <property type="match status" value="1"/>
</dbReference>
<feature type="domain" description="EAL" evidence="2">
    <location>
        <begin position="407"/>
        <end position="660"/>
    </location>
</feature>
<dbReference type="Pfam" id="PF00563">
    <property type="entry name" value="EAL"/>
    <property type="match status" value="1"/>
</dbReference>
<feature type="transmembrane region" description="Helical" evidence="1">
    <location>
        <begin position="21"/>
        <end position="44"/>
    </location>
</feature>
<dbReference type="InterPro" id="IPR050706">
    <property type="entry name" value="Cyclic-di-GMP_PDE-like"/>
</dbReference>
<keyword evidence="1" id="KW-0812">Transmembrane</keyword>
<dbReference type="CDD" id="cd01948">
    <property type="entry name" value="EAL"/>
    <property type="match status" value="1"/>
</dbReference>
<dbReference type="SMART" id="SM00267">
    <property type="entry name" value="GGDEF"/>
    <property type="match status" value="1"/>
</dbReference>
<dbReference type="Gene3D" id="3.20.20.450">
    <property type="entry name" value="EAL domain"/>
    <property type="match status" value="1"/>
</dbReference>
<organism evidence="4">
    <name type="scientific">Methyloraptor flagellatus</name>
    <dbReference type="NCBI Taxonomy" id="3162530"/>
    <lineage>
        <taxon>Bacteria</taxon>
        <taxon>Pseudomonadati</taxon>
        <taxon>Pseudomonadota</taxon>
        <taxon>Alphaproteobacteria</taxon>
        <taxon>Hyphomicrobiales</taxon>
        <taxon>Ancalomicrobiaceae</taxon>
        <taxon>Methyloraptor</taxon>
    </lineage>
</organism>
<keyword evidence="4" id="KW-0808">Transferase</keyword>
<dbReference type="PROSITE" id="PS50887">
    <property type="entry name" value="GGDEF"/>
    <property type="match status" value="1"/>
</dbReference>
<gene>
    <name evidence="4" type="ORF">ABS361_04120</name>
</gene>
<dbReference type="SMART" id="SM00052">
    <property type="entry name" value="EAL"/>
    <property type="match status" value="1"/>
</dbReference>
<dbReference type="InterPro" id="IPR035919">
    <property type="entry name" value="EAL_sf"/>
</dbReference>
<dbReference type="Gene3D" id="3.30.70.270">
    <property type="match status" value="1"/>
</dbReference>
<dbReference type="AlphaFoldDB" id="A0AAU7XBL0"/>
<evidence type="ECO:0000256" key="1">
    <source>
        <dbReference type="SAM" id="Phobius"/>
    </source>
</evidence>
<dbReference type="PROSITE" id="PS50883">
    <property type="entry name" value="EAL"/>
    <property type="match status" value="1"/>
</dbReference>
<feature type="domain" description="GGDEF" evidence="3">
    <location>
        <begin position="254"/>
        <end position="398"/>
    </location>
</feature>
<dbReference type="PANTHER" id="PTHR33121:SF70">
    <property type="entry name" value="SIGNALING PROTEIN YKOW"/>
    <property type="match status" value="1"/>
</dbReference>
<evidence type="ECO:0000259" key="3">
    <source>
        <dbReference type="PROSITE" id="PS50887"/>
    </source>
</evidence>
<keyword evidence="1" id="KW-1133">Transmembrane helix</keyword>